<dbReference type="NCBIfam" id="TIGR00006">
    <property type="entry name" value="16S rRNA (cytosine(1402)-N(4))-methyltransferase RsmH"/>
    <property type="match status" value="1"/>
</dbReference>
<dbReference type="STRING" id="1798497.A3D71_04545"/>
<evidence type="ECO:0000256" key="4">
    <source>
        <dbReference type="ARBA" id="ARBA00022679"/>
    </source>
</evidence>
<name>A0A1F6DVC4_9BACT</name>
<comment type="similarity">
    <text evidence="1 6">Belongs to the methyltransferase superfamily. RsmH family.</text>
</comment>
<dbReference type="PIRSF" id="PIRSF004486">
    <property type="entry name" value="MraW"/>
    <property type="match status" value="1"/>
</dbReference>
<dbReference type="EMBL" id="MFLK01000052">
    <property type="protein sequence ID" value="OGG65336.1"/>
    <property type="molecule type" value="Genomic_DNA"/>
</dbReference>
<comment type="caution">
    <text evidence="7">The sequence shown here is derived from an EMBL/GenBank/DDBJ whole genome shotgun (WGS) entry which is preliminary data.</text>
</comment>
<organism evidence="7 8">
    <name type="scientific">Candidatus Kaiserbacteria bacterium RIFCSPHIGHO2_02_FULL_55_20</name>
    <dbReference type="NCBI Taxonomy" id="1798497"/>
    <lineage>
        <taxon>Bacteria</taxon>
        <taxon>Candidatus Kaiseribacteriota</taxon>
    </lineage>
</organism>
<feature type="binding site" evidence="6">
    <location>
        <position position="101"/>
    </location>
    <ligand>
        <name>S-adenosyl-L-methionine</name>
        <dbReference type="ChEBI" id="CHEBI:59789"/>
    </ligand>
</feature>
<dbReference type="InterPro" id="IPR002903">
    <property type="entry name" value="RsmH"/>
</dbReference>
<dbReference type="InterPro" id="IPR029063">
    <property type="entry name" value="SAM-dependent_MTases_sf"/>
</dbReference>
<evidence type="ECO:0000313" key="7">
    <source>
        <dbReference type="EMBL" id="OGG65336.1"/>
    </source>
</evidence>
<evidence type="ECO:0000313" key="8">
    <source>
        <dbReference type="Proteomes" id="UP000177652"/>
    </source>
</evidence>
<dbReference type="GO" id="GO:0070475">
    <property type="term" value="P:rRNA base methylation"/>
    <property type="evidence" value="ECO:0007669"/>
    <property type="project" value="UniProtKB-UniRule"/>
</dbReference>
<keyword evidence="4 6" id="KW-0808">Transferase</keyword>
<dbReference type="Gene3D" id="3.40.50.150">
    <property type="entry name" value="Vaccinia Virus protein VP39"/>
    <property type="match status" value="1"/>
</dbReference>
<comment type="catalytic activity">
    <reaction evidence="6">
        <text>cytidine(1402) in 16S rRNA + S-adenosyl-L-methionine = N(4)-methylcytidine(1402) in 16S rRNA + S-adenosyl-L-homocysteine + H(+)</text>
        <dbReference type="Rhea" id="RHEA:42928"/>
        <dbReference type="Rhea" id="RHEA-COMP:10286"/>
        <dbReference type="Rhea" id="RHEA-COMP:10287"/>
        <dbReference type="ChEBI" id="CHEBI:15378"/>
        <dbReference type="ChEBI" id="CHEBI:57856"/>
        <dbReference type="ChEBI" id="CHEBI:59789"/>
        <dbReference type="ChEBI" id="CHEBI:74506"/>
        <dbReference type="ChEBI" id="CHEBI:82748"/>
        <dbReference type="EC" id="2.1.1.199"/>
    </reaction>
</comment>
<accession>A0A1F6DVC4</accession>
<keyword evidence="2 6" id="KW-0698">rRNA processing</keyword>
<dbReference type="Proteomes" id="UP000177652">
    <property type="component" value="Unassembled WGS sequence"/>
</dbReference>
<evidence type="ECO:0000256" key="2">
    <source>
        <dbReference type="ARBA" id="ARBA00022552"/>
    </source>
</evidence>
<comment type="function">
    <text evidence="6">Specifically methylates the N4 position of cytidine in position 1402 (C1402) of 16S rRNA.</text>
</comment>
<dbReference type="PANTHER" id="PTHR11265">
    <property type="entry name" value="S-ADENOSYL-METHYLTRANSFERASE MRAW"/>
    <property type="match status" value="1"/>
</dbReference>
<keyword evidence="3 6" id="KW-0489">Methyltransferase</keyword>
<reference evidence="7 8" key="1">
    <citation type="journal article" date="2016" name="Nat. Commun.">
        <title>Thousands of microbial genomes shed light on interconnected biogeochemical processes in an aquifer system.</title>
        <authorList>
            <person name="Anantharaman K."/>
            <person name="Brown C.T."/>
            <person name="Hug L.A."/>
            <person name="Sharon I."/>
            <person name="Castelle C.J."/>
            <person name="Probst A.J."/>
            <person name="Thomas B.C."/>
            <person name="Singh A."/>
            <person name="Wilkins M.J."/>
            <person name="Karaoz U."/>
            <person name="Brodie E.L."/>
            <person name="Williams K.H."/>
            <person name="Hubbard S.S."/>
            <person name="Banfield J.F."/>
        </authorList>
    </citation>
    <scope>NUCLEOTIDE SEQUENCE [LARGE SCALE GENOMIC DNA]</scope>
</reference>
<evidence type="ECO:0000256" key="5">
    <source>
        <dbReference type="ARBA" id="ARBA00022691"/>
    </source>
</evidence>
<evidence type="ECO:0000256" key="6">
    <source>
        <dbReference type="HAMAP-Rule" id="MF_01007"/>
    </source>
</evidence>
<dbReference type="PANTHER" id="PTHR11265:SF0">
    <property type="entry name" value="12S RRNA N4-METHYLCYTIDINE METHYLTRANSFERASE"/>
    <property type="match status" value="1"/>
</dbReference>
<feature type="binding site" evidence="6">
    <location>
        <position position="80"/>
    </location>
    <ligand>
        <name>S-adenosyl-L-methionine</name>
        <dbReference type="ChEBI" id="CHEBI:59789"/>
    </ligand>
</feature>
<protein>
    <recommendedName>
        <fullName evidence="6">Ribosomal RNA small subunit methyltransferase H</fullName>
        <ecNumber evidence="6">2.1.1.199</ecNumber>
    </recommendedName>
    <alternativeName>
        <fullName evidence="6">16S rRNA m(4)C1402 methyltransferase</fullName>
    </alternativeName>
    <alternativeName>
        <fullName evidence="6">rRNA (cytosine-N(4)-)-methyltransferase RsmH</fullName>
    </alternativeName>
</protein>
<keyword evidence="5 6" id="KW-0949">S-adenosyl-L-methionine</keyword>
<gene>
    <name evidence="6" type="primary">rsmH</name>
    <name evidence="7" type="ORF">A3D71_04545</name>
</gene>
<dbReference type="GO" id="GO:0071424">
    <property type="term" value="F:rRNA (cytosine-N4-)-methyltransferase activity"/>
    <property type="evidence" value="ECO:0007669"/>
    <property type="project" value="UniProtKB-UniRule"/>
</dbReference>
<keyword evidence="6" id="KW-0963">Cytoplasm</keyword>
<feature type="binding site" evidence="6">
    <location>
        <begin position="33"/>
        <end position="35"/>
    </location>
    <ligand>
        <name>S-adenosyl-L-methionine</name>
        <dbReference type="ChEBI" id="CHEBI:59789"/>
    </ligand>
</feature>
<feature type="binding site" evidence="6">
    <location>
        <position position="108"/>
    </location>
    <ligand>
        <name>S-adenosyl-L-methionine</name>
        <dbReference type="ChEBI" id="CHEBI:59789"/>
    </ligand>
</feature>
<dbReference type="EC" id="2.1.1.199" evidence="6"/>
<feature type="binding site" evidence="6">
    <location>
        <position position="53"/>
    </location>
    <ligand>
        <name>S-adenosyl-L-methionine</name>
        <dbReference type="ChEBI" id="CHEBI:59789"/>
    </ligand>
</feature>
<sequence>MQSGHRSVLLHEAIEQLAIELNDTVVDATLGGAGHALAIAQKLGKGGTLIGIDADHDAIVRAQEALADVVPKVHLVEGNFRDLKAQLDKLGVANITKALFDLGWSSYQLDSGRGFSLKADEPLLMTYSKDLGALTAARIVNEWAEESLADVLYGWGEERYSRRIAKSIVQRRETKPFTTARELAETIYEAVPPRYRFGKIHPATRTFQALRIAVNDELGSLSQGLGGAWQALSRGGRIAVITFHSIEDRLVKQTFKQWEEAGEGKRITPKDSKLPTGQAKKFFVVPTKDEVTSNPRARSAKLRVIQKI</sequence>
<proteinExistence type="inferred from homology"/>
<dbReference type="Gene3D" id="1.10.150.170">
    <property type="entry name" value="Putative methyltransferase TM0872, insert domain"/>
    <property type="match status" value="1"/>
</dbReference>
<evidence type="ECO:0000256" key="3">
    <source>
        <dbReference type="ARBA" id="ARBA00022603"/>
    </source>
</evidence>
<dbReference type="Pfam" id="PF01795">
    <property type="entry name" value="Methyltransf_5"/>
    <property type="match status" value="1"/>
</dbReference>
<dbReference type="InterPro" id="IPR023397">
    <property type="entry name" value="SAM-dep_MeTrfase_MraW_recog"/>
</dbReference>
<dbReference type="GO" id="GO:0005737">
    <property type="term" value="C:cytoplasm"/>
    <property type="evidence" value="ECO:0007669"/>
    <property type="project" value="UniProtKB-SubCell"/>
</dbReference>
<comment type="subcellular location">
    <subcellularLocation>
        <location evidence="6">Cytoplasm</location>
    </subcellularLocation>
</comment>
<dbReference type="HAMAP" id="MF_01007">
    <property type="entry name" value="16SrRNA_methyltr_H"/>
    <property type="match status" value="1"/>
</dbReference>
<dbReference type="SUPFAM" id="SSF53335">
    <property type="entry name" value="S-adenosyl-L-methionine-dependent methyltransferases"/>
    <property type="match status" value="1"/>
</dbReference>
<dbReference type="AlphaFoldDB" id="A0A1F6DVC4"/>
<evidence type="ECO:0000256" key="1">
    <source>
        <dbReference type="ARBA" id="ARBA00010396"/>
    </source>
</evidence>
<dbReference type="SUPFAM" id="SSF81799">
    <property type="entry name" value="Putative methyltransferase TM0872, insert domain"/>
    <property type="match status" value="1"/>
</dbReference>